<comment type="caution">
    <text evidence="1">The sequence shown here is derived from an EMBL/GenBank/DDBJ whole genome shotgun (WGS) entry which is preliminary data.</text>
</comment>
<evidence type="ECO:0000313" key="1">
    <source>
        <dbReference type="EMBL" id="KKR03765.1"/>
    </source>
</evidence>
<gene>
    <name evidence="1" type="ORF">UT30_C0019G0001</name>
</gene>
<dbReference type="EMBL" id="LBWG01000019">
    <property type="protein sequence ID" value="KKR03765.1"/>
    <property type="molecule type" value="Genomic_DNA"/>
</dbReference>
<organism evidence="1 2">
    <name type="scientific">Candidatus Uhrbacteria bacterium GW2011_GWF2_39_13</name>
    <dbReference type="NCBI Taxonomy" id="1618995"/>
    <lineage>
        <taxon>Bacteria</taxon>
        <taxon>Candidatus Uhriibacteriota</taxon>
    </lineage>
</organism>
<reference evidence="1 2" key="1">
    <citation type="journal article" date="2015" name="Nature">
        <title>rRNA introns, odd ribosomes, and small enigmatic genomes across a large radiation of phyla.</title>
        <authorList>
            <person name="Brown C.T."/>
            <person name="Hug L.A."/>
            <person name="Thomas B.C."/>
            <person name="Sharon I."/>
            <person name="Castelle C.J."/>
            <person name="Singh A."/>
            <person name="Wilkins M.J."/>
            <person name="Williams K.H."/>
            <person name="Banfield J.F."/>
        </authorList>
    </citation>
    <scope>NUCLEOTIDE SEQUENCE [LARGE SCALE GENOMIC DNA]</scope>
</reference>
<dbReference type="Proteomes" id="UP000033935">
    <property type="component" value="Unassembled WGS sequence"/>
</dbReference>
<dbReference type="AlphaFoldDB" id="A0A0G0Q046"/>
<proteinExistence type="predicted"/>
<protein>
    <submittedName>
        <fullName evidence="1">Uncharacterized protein</fullName>
    </submittedName>
</protein>
<sequence>MSPAKLRLIPEQGVFVESDDGNVNVDFEKMNGDFSKFVGERARNVLKIYQNIDKTVQNSSEAQNVAERFMTEEPMSIVAKWIHQFREKDNFKK</sequence>
<evidence type="ECO:0000313" key="2">
    <source>
        <dbReference type="Proteomes" id="UP000033935"/>
    </source>
</evidence>
<name>A0A0G0Q046_9BACT</name>
<accession>A0A0G0Q046</accession>